<gene>
    <name evidence="13" type="ORF">PUN28_001411</name>
</gene>
<dbReference type="PROSITE" id="PS51292">
    <property type="entry name" value="ZF_RING_CH"/>
    <property type="match status" value="1"/>
</dbReference>
<dbReference type="Proteomes" id="UP001430953">
    <property type="component" value="Unassembled WGS sequence"/>
</dbReference>
<feature type="transmembrane region" description="Helical" evidence="11">
    <location>
        <begin position="225"/>
        <end position="246"/>
    </location>
</feature>
<evidence type="ECO:0000256" key="7">
    <source>
        <dbReference type="ARBA" id="ARBA00022833"/>
    </source>
</evidence>
<evidence type="ECO:0000256" key="3">
    <source>
        <dbReference type="ARBA" id="ARBA00022692"/>
    </source>
</evidence>
<dbReference type="InterPro" id="IPR013083">
    <property type="entry name" value="Znf_RING/FYVE/PHD"/>
</dbReference>
<evidence type="ECO:0000256" key="6">
    <source>
        <dbReference type="ARBA" id="ARBA00022786"/>
    </source>
</evidence>
<protein>
    <recommendedName>
        <fullName evidence="12">RING-CH-type domain-containing protein</fullName>
    </recommendedName>
</protein>
<keyword evidence="7" id="KW-0862">Zinc</keyword>
<dbReference type="Gene3D" id="3.30.40.10">
    <property type="entry name" value="Zinc/RING finger domain, C3HC4 (zinc finger)"/>
    <property type="match status" value="1"/>
</dbReference>
<dbReference type="PANTHER" id="PTHR46065:SF3">
    <property type="entry name" value="FI20425P1"/>
    <property type="match status" value="1"/>
</dbReference>
<feature type="compositionally biased region" description="Basic and acidic residues" evidence="10">
    <location>
        <begin position="54"/>
        <end position="68"/>
    </location>
</feature>
<name>A0AAW2H4T5_9HYME</name>
<dbReference type="GO" id="GO:0008270">
    <property type="term" value="F:zinc ion binding"/>
    <property type="evidence" value="ECO:0007669"/>
    <property type="project" value="UniProtKB-KW"/>
</dbReference>
<evidence type="ECO:0000256" key="8">
    <source>
        <dbReference type="ARBA" id="ARBA00022989"/>
    </source>
</evidence>
<evidence type="ECO:0000256" key="2">
    <source>
        <dbReference type="ARBA" id="ARBA00022679"/>
    </source>
</evidence>
<feature type="region of interest" description="Disordered" evidence="10">
    <location>
        <begin position="1"/>
        <end position="68"/>
    </location>
</feature>
<feature type="domain" description="RING-CH-type" evidence="12">
    <location>
        <begin position="78"/>
        <end position="165"/>
    </location>
</feature>
<dbReference type="InterPro" id="IPR011016">
    <property type="entry name" value="Znf_RING-CH"/>
</dbReference>
<dbReference type="PANTHER" id="PTHR46065">
    <property type="entry name" value="E3 UBIQUITIN-PROTEIN LIGASE MARCH 2/3 FAMILY MEMBER"/>
    <property type="match status" value="1"/>
</dbReference>
<sequence>MSHVENAEFKNISGSTNDIVANERDNSVAQVSSENSVREEIQAESKASQILDNAKSDPNREKNDEKCDNTKLQENDDACATSGDICRICHMDGHALIVENHSSCNSQNQDDQTSTSSSVIHVGPLISACKCRGTVALVHAECLERWLTESGRVRCELCGYKYAIRRVRRYSLFRSVVIWFRTVIATRQMLLDIGYLAMTTPVAAFSCYVCALALKMLLRNGFYEIPWMIVAMLPTCLLTLIAYWRWIITLGRLHGHRWRRYWRNNYVVRLIPDGEAESSVDLPRSISQFDAQDDFEQWRIEEIEELA</sequence>
<dbReference type="SMART" id="SM00744">
    <property type="entry name" value="RINGv"/>
    <property type="match status" value="1"/>
</dbReference>
<accession>A0AAW2H4T5</accession>
<dbReference type="SUPFAM" id="SSF57850">
    <property type="entry name" value="RING/U-box"/>
    <property type="match status" value="1"/>
</dbReference>
<evidence type="ECO:0000256" key="1">
    <source>
        <dbReference type="ARBA" id="ARBA00004141"/>
    </source>
</evidence>
<evidence type="ECO:0000313" key="14">
    <source>
        <dbReference type="Proteomes" id="UP001430953"/>
    </source>
</evidence>
<keyword evidence="9 11" id="KW-0472">Membrane</keyword>
<dbReference type="Pfam" id="PF12906">
    <property type="entry name" value="RINGv"/>
    <property type="match status" value="1"/>
</dbReference>
<comment type="caution">
    <text evidence="13">The sequence shown here is derived from an EMBL/GenBank/DDBJ whole genome shotgun (WGS) entry which is preliminary data.</text>
</comment>
<proteinExistence type="predicted"/>
<keyword evidence="14" id="KW-1185">Reference proteome</keyword>
<dbReference type="AlphaFoldDB" id="A0AAW2H4T5"/>
<comment type="subcellular location">
    <subcellularLocation>
        <location evidence="1">Membrane</location>
        <topology evidence="1">Multi-pass membrane protein</topology>
    </subcellularLocation>
</comment>
<evidence type="ECO:0000256" key="5">
    <source>
        <dbReference type="ARBA" id="ARBA00022771"/>
    </source>
</evidence>
<keyword evidence="2" id="KW-0808">Transferase</keyword>
<evidence type="ECO:0000256" key="10">
    <source>
        <dbReference type="SAM" id="MobiDB-lite"/>
    </source>
</evidence>
<organism evidence="13 14">
    <name type="scientific">Cardiocondyla obscurior</name>
    <dbReference type="NCBI Taxonomy" id="286306"/>
    <lineage>
        <taxon>Eukaryota</taxon>
        <taxon>Metazoa</taxon>
        <taxon>Ecdysozoa</taxon>
        <taxon>Arthropoda</taxon>
        <taxon>Hexapoda</taxon>
        <taxon>Insecta</taxon>
        <taxon>Pterygota</taxon>
        <taxon>Neoptera</taxon>
        <taxon>Endopterygota</taxon>
        <taxon>Hymenoptera</taxon>
        <taxon>Apocrita</taxon>
        <taxon>Aculeata</taxon>
        <taxon>Formicoidea</taxon>
        <taxon>Formicidae</taxon>
        <taxon>Myrmicinae</taxon>
        <taxon>Cardiocondyla</taxon>
    </lineage>
</organism>
<keyword evidence="6" id="KW-0833">Ubl conjugation pathway</keyword>
<dbReference type="GO" id="GO:0016020">
    <property type="term" value="C:membrane"/>
    <property type="evidence" value="ECO:0007669"/>
    <property type="project" value="UniProtKB-SubCell"/>
</dbReference>
<dbReference type="EMBL" id="JADYXP020000001">
    <property type="protein sequence ID" value="KAL0134591.1"/>
    <property type="molecule type" value="Genomic_DNA"/>
</dbReference>
<reference evidence="13 14" key="1">
    <citation type="submission" date="2023-03" db="EMBL/GenBank/DDBJ databases">
        <title>High recombination rates correlate with genetic variation in Cardiocondyla obscurior ants.</title>
        <authorList>
            <person name="Errbii M."/>
        </authorList>
    </citation>
    <scope>NUCLEOTIDE SEQUENCE [LARGE SCALE GENOMIC DNA]</scope>
    <source>
        <strain evidence="13">Alpha-2009</strain>
        <tissue evidence="13">Whole body</tissue>
    </source>
</reference>
<evidence type="ECO:0000256" key="4">
    <source>
        <dbReference type="ARBA" id="ARBA00022723"/>
    </source>
</evidence>
<keyword evidence="5" id="KW-0863">Zinc-finger</keyword>
<dbReference type="GO" id="GO:0004842">
    <property type="term" value="F:ubiquitin-protein transferase activity"/>
    <property type="evidence" value="ECO:0007669"/>
    <property type="project" value="TreeGrafter"/>
</dbReference>
<evidence type="ECO:0000313" key="13">
    <source>
        <dbReference type="EMBL" id="KAL0134591.1"/>
    </source>
</evidence>
<keyword evidence="4" id="KW-0479">Metal-binding</keyword>
<evidence type="ECO:0000259" key="12">
    <source>
        <dbReference type="PROSITE" id="PS51292"/>
    </source>
</evidence>
<feature type="transmembrane region" description="Helical" evidence="11">
    <location>
        <begin position="196"/>
        <end position="218"/>
    </location>
</feature>
<evidence type="ECO:0000256" key="11">
    <source>
        <dbReference type="SAM" id="Phobius"/>
    </source>
</evidence>
<keyword evidence="8 11" id="KW-1133">Transmembrane helix</keyword>
<keyword evidence="3 11" id="KW-0812">Transmembrane</keyword>
<evidence type="ECO:0000256" key="9">
    <source>
        <dbReference type="ARBA" id="ARBA00023136"/>
    </source>
</evidence>
<dbReference type="GO" id="GO:0016567">
    <property type="term" value="P:protein ubiquitination"/>
    <property type="evidence" value="ECO:0007669"/>
    <property type="project" value="TreeGrafter"/>
</dbReference>